<evidence type="ECO:0000313" key="3">
    <source>
        <dbReference type="Proteomes" id="UP000479000"/>
    </source>
</evidence>
<keyword evidence="3" id="KW-1185">Reference proteome</keyword>
<dbReference type="EMBL" id="CADCXU010008354">
    <property type="protein sequence ID" value="CAA9999212.1"/>
    <property type="molecule type" value="Genomic_DNA"/>
</dbReference>
<sequence length="54" mass="5792">MGKDHLNPILGTNRLVTHKSSLGGSTNSRGMSTGAQLRMELALPEPHHRADSRG</sequence>
<organism evidence="2 3">
    <name type="scientific">Nesidiocoris tenuis</name>
    <dbReference type="NCBI Taxonomy" id="355587"/>
    <lineage>
        <taxon>Eukaryota</taxon>
        <taxon>Metazoa</taxon>
        <taxon>Ecdysozoa</taxon>
        <taxon>Arthropoda</taxon>
        <taxon>Hexapoda</taxon>
        <taxon>Insecta</taxon>
        <taxon>Pterygota</taxon>
        <taxon>Neoptera</taxon>
        <taxon>Paraneoptera</taxon>
        <taxon>Hemiptera</taxon>
        <taxon>Heteroptera</taxon>
        <taxon>Panheteroptera</taxon>
        <taxon>Cimicomorpha</taxon>
        <taxon>Miridae</taxon>
        <taxon>Dicyphina</taxon>
        <taxon>Nesidiocoris</taxon>
    </lineage>
</organism>
<protein>
    <submittedName>
        <fullName evidence="2">Uncharacterized protein</fullName>
    </submittedName>
</protein>
<dbReference type="Proteomes" id="UP000479000">
    <property type="component" value="Unassembled WGS sequence"/>
</dbReference>
<feature type="non-terminal residue" evidence="2">
    <location>
        <position position="54"/>
    </location>
</feature>
<reference evidence="2 3" key="1">
    <citation type="submission" date="2020-02" db="EMBL/GenBank/DDBJ databases">
        <authorList>
            <person name="Ferguson B K."/>
        </authorList>
    </citation>
    <scope>NUCLEOTIDE SEQUENCE [LARGE SCALE GENOMIC DNA]</scope>
</reference>
<evidence type="ECO:0000313" key="2">
    <source>
        <dbReference type="EMBL" id="CAA9999212.1"/>
    </source>
</evidence>
<accession>A0A6H5G9F3</accession>
<feature type="region of interest" description="Disordered" evidence="1">
    <location>
        <begin position="1"/>
        <end position="33"/>
    </location>
</feature>
<gene>
    <name evidence="2" type="ORF">NTEN_LOCUS5495</name>
</gene>
<proteinExistence type="predicted"/>
<name>A0A6H5G9F3_9HEMI</name>
<dbReference type="AlphaFoldDB" id="A0A6H5G9F3"/>
<feature type="compositionally biased region" description="Polar residues" evidence="1">
    <location>
        <begin position="14"/>
        <end position="33"/>
    </location>
</feature>
<evidence type="ECO:0000256" key="1">
    <source>
        <dbReference type="SAM" id="MobiDB-lite"/>
    </source>
</evidence>